<reference evidence="1" key="1">
    <citation type="submission" date="2019-08" db="EMBL/GenBank/DDBJ databases">
        <authorList>
            <person name="Kucharzyk K."/>
            <person name="Murdoch R.W."/>
            <person name="Higgins S."/>
            <person name="Loffler F."/>
        </authorList>
    </citation>
    <scope>NUCLEOTIDE SEQUENCE</scope>
</reference>
<accession>A0A645H4S1</accession>
<organism evidence="1">
    <name type="scientific">bioreactor metagenome</name>
    <dbReference type="NCBI Taxonomy" id="1076179"/>
    <lineage>
        <taxon>unclassified sequences</taxon>
        <taxon>metagenomes</taxon>
        <taxon>ecological metagenomes</taxon>
    </lineage>
</organism>
<sequence>MNITIEVMISHHFSKFRSAATASAEGKSAGFETDGP</sequence>
<name>A0A645H4S1_9ZZZZ</name>
<proteinExistence type="predicted"/>
<comment type="caution">
    <text evidence="1">The sequence shown here is derived from an EMBL/GenBank/DDBJ whole genome shotgun (WGS) entry which is preliminary data.</text>
</comment>
<evidence type="ECO:0000313" key="1">
    <source>
        <dbReference type="EMBL" id="MPN34021.1"/>
    </source>
</evidence>
<dbReference type="EMBL" id="VSSQ01086845">
    <property type="protein sequence ID" value="MPN34021.1"/>
    <property type="molecule type" value="Genomic_DNA"/>
</dbReference>
<gene>
    <name evidence="1" type="ORF">SDC9_181513</name>
</gene>
<dbReference type="AlphaFoldDB" id="A0A645H4S1"/>
<protein>
    <submittedName>
        <fullName evidence="1">Uncharacterized protein</fullName>
    </submittedName>
</protein>